<sequence length="437" mass="48415">MAFSLLVGCGRGAALKVLKLQAWNLQCLPSTVSLCTKPGDSEKGSTKNKSENIISTIPEEAVKLTDEEPKKFWPSKTLVTFPQRVIFPSLEREPGFSSTGGSSEKPDEESSSSSSSESDSSSDSDEEDNIIKDSLKTKVVFPRRDPISSEVGTMKEDKVNDQQFPRRQKGDSEPEKLLYSPIIIESPIKRKGGLFPKEDPVSSDNRTVKLNTSKQHFPQPQNDHAPQNLQYSPRIIEPPIKEKELYQTAEKLVQSELAKHAIKQTSKETHLKGTDLGLNSAEIQDAESQRPTAKKLETSPYKGAPNKLCETQQQSVMTHGLNLLSQEENAARGVQEAEAHKRAGMEVQEKLFNDTTTGVEATMKQEITLETGIQTEQQSTATGVKAAVETAQEATDISTYKNLQHHEYTPFTFVDYDVELSKFRLPQPSSGKISPQH</sequence>
<feature type="region of interest" description="Disordered" evidence="1">
    <location>
        <begin position="284"/>
        <end position="306"/>
    </location>
</feature>
<dbReference type="PANTHER" id="PTHR17117:SF3">
    <property type="entry name" value="NADH DEHYDROGENASE [UBIQUINONE] FLAVOPROTEIN 3, MITOCHONDRIAL"/>
    <property type="match status" value="1"/>
</dbReference>
<evidence type="ECO:0000313" key="3">
    <source>
        <dbReference type="RefSeq" id="XP_054829531.1"/>
    </source>
</evidence>
<dbReference type="Proteomes" id="UP001190640">
    <property type="component" value="Chromosome 3"/>
</dbReference>
<accession>A0AA97KT80</accession>
<dbReference type="GO" id="GO:0042775">
    <property type="term" value="P:mitochondrial ATP synthesis coupled electron transport"/>
    <property type="evidence" value="ECO:0007669"/>
    <property type="project" value="TreeGrafter"/>
</dbReference>
<proteinExistence type="predicted"/>
<dbReference type="PANTHER" id="PTHR17117">
    <property type="entry name" value="NADH-UBIQUINONE OXIDOREDUCTASE"/>
    <property type="match status" value="1"/>
</dbReference>
<keyword evidence="2" id="KW-1185">Reference proteome</keyword>
<dbReference type="Pfam" id="PF15880">
    <property type="entry name" value="NDUFV3"/>
    <property type="match status" value="1"/>
</dbReference>
<dbReference type="GO" id="GO:0005739">
    <property type="term" value="C:mitochondrion"/>
    <property type="evidence" value="ECO:0007669"/>
    <property type="project" value="InterPro"/>
</dbReference>
<evidence type="ECO:0000256" key="1">
    <source>
        <dbReference type="SAM" id="MobiDB-lite"/>
    </source>
</evidence>
<dbReference type="KEGG" id="emc:129325714"/>
<dbReference type="CTD" id="4731"/>
<name>A0AA97KT80_EUBMA</name>
<gene>
    <name evidence="3" type="primary">NDUFV3</name>
</gene>
<evidence type="ECO:0000313" key="2">
    <source>
        <dbReference type="Proteomes" id="UP001190640"/>
    </source>
</evidence>
<dbReference type="RefSeq" id="XP_054829531.1">
    <property type="nucleotide sequence ID" value="XM_054973556.1"/>
</dbReference>
<dbReference type="AlphaFoldDB" id="A0AA97KT80"/>
<feature type="region of interest" description="Disordered" evidence="1">
    <location>
        <begin position="90"/>
        <end position="178"/>
    </location>
</feature>
<feature type="region of interest" description="Disordered" evidence="1">
    <location>
        <begin position="210"/>
        <end position="230"/>
    </location>
</feature>
<dbReference type="GO" id="GO:0045271">
    <property type="term" value="C:respiratory chain complex I"/>
    <property type="evidence" value="ECO:0007669"/>
    <property type="project" value="InterPro"/>
</dbReference>
<dbReference type="InterPro" id="IPR026193">
    <property type="entry name" value="NDUFV3"/>
</dbReference>
<feature type="compositionally biased region" description="Basic and acidic residues" evidence="1">
    <location>
        <begin position="129"/>
        <end position="160"/>
    </location>
</feature>
<protein>
    <submittedName>
        <fullName evidence="3">NADH dehydrogenase [ubiquinone] flavoprotein 3, mitochondrial</fullName>
    </submittedName>
</protein>
<reference evidence="3" key="1">
    <citation type="submission" date="2025-08" db="UniProtKB">
        <authorList>
            <consortium name="RefSeq"/>
        </authorList>
    </citation>
    <scope>IDENTIFICATION</scope>
    <source>
        <tissue evidence="3">Blood</tissue>
    </source>
</reference>
<organism evidence="2 3">
    <name type="scientific">Eublepharis macularius</name>
    <name type="common">Leopard gecko</name>
    <name type="synonym">Cyrtodactylus macularius</name>
    <dbReference type="NCBI Taxonomy" id="481883"/>
    <lineage>
        <taxon>Eukaryota</taxon>
        <taxon>Metazoa</taxon>
        <taxon>Chordata</taxon>
        <taxon>Craniata</taxon>
        <taxon>Vertebrata</taxon>
        <taxon>Euteleostomi</taxon>
        <taxon>Lepidosauria</taxon>
        <taxon>Squamata</taxon>
        <taxon>Bifurcata</taxon>
        <taxon>Gekkota</taxon>
        <taxon>Eublepharidae</taxon>
        <taxon>Eublepharinae</taxon>
        <taxon>Eublepharis</taxon>
    </lineage>
</organism>
<dbReference type="GeneID" id="129325714"/>